<evidence type="ECO:0000313" key="1">
    <source>
        <dbReference type="EMBL" id="QTL96544.1"/>
    </source>
</evidence>
<accession>A0A8A7KED7</accession>
<sequence length="61" mass="7191">MKCPKTKKWLPSDNEECPICEYYQCNYDGFVLCSYYIENPKHYDNRKMGKLAIDFTKGRGG</sequence>
<name>A0A8A7KED7_9FIRM</name>
<proteinExistence type="predicted"/>
<organism evidence="1 2">
    <name type="scientific">Iocasia fonsfrigidae</name>
    <dbReference type="NCBI Taxonomy" id="2682810"/>
    <lineage>
        <taxon>Bacteria</taxon>
        <taxon>Bacillati</taxon>
        <taxon>Bacillota</taxon>
        <taxon>Clostridia</taxon>
        <taxon>Halanaerobiales</taxon>
        <taxon>Halanaerobiaceae</taxon>
        <taxon>Iocasia</taxon>
    </lineage>
</organism>
<dbReference type="AlphaFoldDB" id="A0A8A7KED7"/>
<dbReference type="Proteomes" id="UP000665020">
    <property type="component" value="Chromosome"/>
</dbReference>
<evidence type="ECO:0000313" key="2">
    <source>
        <dbReference type="Proteomes" id="UP000665020"/>
    </source>
</evidence>
<dbReference type="EMBL" id="CP046640">
    <property type="protein sequence ID" value="QTL96544.1"/>
    <property type="molecule type" value="Genomic_DNA"/>
</dbReference>
<protein>
    <submittedName>
        <fullName evidence="1">Uncharacterized protein</fullName>
    </submittedName>
</protein>
<dbReference type="KEGG" id="ifn:GM661_00455"/>
<keyword evidence="2" id="KW-1185">Reference proteome</keyword>
<reference evidence="1" key="1">
    <citation type="submission" date="2019-12" db="EMBL/GenBank/DDBJ databases">
        <authorList>
            <person name="zhang j."/>
            <person name="sun C.M."/>
        </authorList>
    </citation>
    <scope>NUCLEOTIDE SEQUENCE</scope>
    <source>
        <strain evidence="1">NS-1</strain>
    </source>
</reference>
<gene>
    <name evidence="1" type="ORF">GM661_00455</name>
</gene>
<dbReference type="RefSeq" id="WP_230868262.1">
    <property type="nucleotide sequence ID" value="NZ_CP046640.1"/>
</dbReference>